<feature type="non-terminal residue" evidence="1">
    <location>
        <position position="58"/>
    </location>
</feature>
<protein>
    <submittedName>
        <fullName evidence="1">Uncharacterized protein</fullName>
    </submittedName>
</protein>
<evidence type="ECO:0000313" key="2">
    <source>
        <dbReference type="Proteomes" id="UP001295444"/>
    </source>
</evidence>
<gene>
    <name evidence="1" type="ORF">PECUL_23A044934</name>
</gene>
<dbReference type="EMBL" id="OW240924">
    <property type="protein sequence ID" value="CAH2327950.1"/>
    <property type="molecule type" value="Genomic_DNA"/>
</dbReference>
<dbReference type="AlphaFoldDB" id="A0AAD1WYM8"/>
<evidence type="ECO:0000313" key="1">
    <source>
        <dbReference type="EMBL" id="CAH2327950.1"/>
    </source>
</evidence>
<proteinExistence type="predicted"/>
<sequence>MLNRKIKVTMVAELPYIICEKITEARRDLSVLEQWVDDLEADRLHTTQYQQASDLATT</sequence>
<reference evidence="1" key="1">
    <citation type="submission" date="2022-03" db="EMBL/GenBank/DDBJ databases">
        <authorList>
            <person name="Alioto T."/>
            <person name="Alioto T."/>
            <person name="Gomez Garrido J."/>
        </authorList>
    </citation>
    <scope>NUCLEOTIDE SEQUENCE</scope>
</reference>
<name>A0AAD1WYM8_PELCU</name>
<organism evidence="1 2">
    <name type="scientific">Pelobates cultripes</name>
    <name type="common">Western spadefoot toad</name>
    <dbReference type="NCBI Taxonomy" id="61616"/>
    <lineage>
        <taxon>Eukaryota</taxon>
        <taxon>Metazoa</taxon>
        <taxon>Chordata</taxon>
        <taxon>Craniata</taxon>
        <taxon>Vertebrata</taxon>
        <taxon>Euteleostomi</taxon>
        <taxon>Amphibia</taxon>
        <taxon>Batrachia</taxon>
        <taxon>Anura</taxon>
        <taxon>Pelobatoidea</taxon>
        <taxon>Pelobatidae</taxon>
        <taxon>Pelobates</taxon>
    </lineage>
</organism>
<dbReference type="Proteomes" id="UP001295444">
    <property type="component" value="Chromosome 13"/>
</dbReference>
<accession>A0AAD1WYM8</accession>
<keyword evidence="2" id="KW-1185">Reference proteome</keyword>